<organism evidence="10 11">
    <name type="scientific">Zootermopsis nevadensis</name>
    <name type="common">Dampwood termite</name>
    <dbReference type="NCBI Taxonomy" id="136037"/>
    <lineage>
        <taxon>Eukaryota</taxon>
        <taxon>Metazoa</taxon>
        <taxon>Ecdysozoa</taxon>
        <taxon>Arthropoda</taxon>
        <taxon>Hexapoda</taxon>
        <taxon>Insecta</taxon>
        <taxon>Pterygota</taxon>
        <taxon>Neoptera</taxon>
        <taxon>Polyneoptera</taxon>
        <taxon>Dictyoptera</taxon>
        <taxon>Blattodea</taxon>
        <taxon>Blattoidea</taxon>
        <taxon>Termitoidae</taxon>
        <taxon>Termopsidae</taxon>
        <taxon>Zootermopsis</taxon>
    </lineage>
</organism>
<dbReference type="FunCoup" id="A0A067RHR3">
    <property type="interactions" value="50"/>
</dbReference>
<keyword evidence="7" id="KW-0325">Glycoprotein</keyword>
<keyword evidence="2" id="KW-1003">Cell membrane</keyword>
<keyword evidence="3 8" id="KW-0812">Transmembrane</keyword>
<evidence type="ECO:0000256" key="6">
    <source>
        <dbReference type="ARBA" id="ARBA00023170"/>
    </source>
</evidence>
<feature type="transmembrane region" description="Helical" evidence="8">
    <location>
        <begin position="601"/>
        <end position="621"/>
    </location>
</feature>
<keyword evidence="5 8" id="KW-0472">Membrane</keyword>
<evidence type="ECO:0000256" key="8">
    <source>
        <dbReference type="SAM" id="Phobius"/>
    </source>
</evidence>
<dbReference type="PANTHER" id="PTHR42643:SF33">
    <property type="entry name" value="GLUTAMATE RECEPTOR 2-LIKE PROTEIN"/>
    <property type="match status" value="1"/>
</dbReference>
<evidence type="ECO:0000256" key="3">
    <source>
        <dbReference type="ARBA" id="ARBA00022692"/>
    </source>
</evidence>
<dbReference type="Pfam" id="PF24576">
    <property type="entry name" value="IR75A_N"/>
    <property type="match status" value="1"/>
</dbReference>
<protein>
    <recommendedName>
        <fullName evidence="9">Ionotropic receptor 75a N-terminal domain-containing protein</fullName>
    </recommendedName>
</protein>
<evidence type="ECO:0000259" key="9">
    <source>
        <dbReference type="Pfam" id="PF24576"/>
    </source>
</evidence>
<evidence type="ECO:0000256" key="7">
    <source>
        <dbReference type="ARBA" id="ARBA00023180"/>
    </source>
</evidence>
<keyword evidence="11" id="KW-1185">Reference proteome</keyword>
<keyword evidence="4 8" id="KW-1133">Transmembrane helix</keyword>
<dbReference type="AlphaFoldDB" id="A0A067RHR3"/>
<feature type="domain" description="Ionotropic receptor 75a N-terminal" evidence="9">
    <location>
        <begin position="30"/>
        <end position="217"/>
    </location>
</feature>
<dbReference type="OMA" id="LQEIMFN"/>
<sequence length="650" mass="74086">MFVAVKVITVLFTLFFVQYSVVVSLDSSVIELATDFFAYKRVRMVRSFACKTHDSILLAKSLQSSGNIWNVLSKRKGSAFPEEDPYAKWKPSADTADYYKFGIFMDFDCDSSKEIFNESCEQLYLNSRHHWLLWSNDHYTNIKYAKLNVDSEVTWATPDSSQHGVNLYDLYKINFTWPILGTPAGHWDEIGGLVYNITNSKYLRRGNLHCLNFDTAIAVYNYSMAVDDVHEHLITHEESNFTTIMTKASYAQLCMLGEKFNFTMTLLLTDTSNFAPFENGSFQGQIGMMQRNDAKLSPSPLLFYRTREAAADFVAPTWSFDTAAMFRHPKVSAVRNALLQPFTATVWLCFLGTWLLVLVTLKVSAWLESTYDSDESTTVESSWSATMLATVGAVSEQGSEMESKWVTFRIVLLFAMVQVVLLNNYYGGGIVSSLLTEPAKTIRTIQNLIDCNLEVGYENVSHNRGLFEQTTDPLVQQLYRKKVFPPTQSYPNTYRVDIGVKKMKNEPFVFQVEQIEAYPHIDSTFTDSEKCALTEIPLFTSMVGPTFALVQKGSPYKKLLALGFQQVRERGLMKYKWQEWRPAKPRCVLTRDVVSVEIETISFAFFLLVFGLFASVSILVIERLHYDRCSIRRQTGRSIPTQGPRRILGT</sequence>
<dbReference type="STRING" id="136037.A0A067RHR3"/>
<dbReference type="Proteomes" id="UP000027135">
    <property type="component" value="Unassembled WGS sequence"/>
</dbReference>
<gene>
    <name evidence="10" type="ORF">L798_05303</name>
</gene>
<dbReference type="InterPro" id="IPR057074">
    <property type="entry name" value="IR75A_N"/>
</dbReference>
<dbReference type="GO" id="GO:0005886">
    <property type="term" value="C:plasma membrane"/>
    <property type="evidence" value="ECO:0007669"/>
    <property type="project" value="UniProtKB-SubCell"/>
</dbReference>
<name>A0A067RHR3_ZOONE</name>
<dbReference type="SUPFAM" id="SSF53850">
    <property type="entry name" value="Periplasmic binding protein-like II"/>
    <property type="match status" value="1"/>
</dbReference>
<evidence type="ECO:0000256" key="1">
    <source>
        <dbReference type="ARBA" id="ARBA00004651"/>
    </source>
</evidence>
<dbReference type="InterPro" id="IPR052192">
    <property type="entry name" value="Insect_Ionotropic_Sensory_Rcpt"/>
</dbReference>
<proteinExistence type="predicted"/>
<evidence type="ECO:0000256" key="4">
    <source>
        <dbReference type="ARBA" id="ARBA00022989"/>
    </source>
</evidence>
<dbReference type="PANTHER" id="PTHR42643">
    <property type="entry name" value="IONOTROPIC RECEPTOR 20A-RELATED"/>
    <property type="match status" value="1"/>
</dbReference>
<evidence type="ECO:0000313" key="11">
    <source>
        <dbReference type="Proteomes" id="UP000027135"/>
    </source>
</evidence>
<comment type="subcellular location">
    <subcellularLocation>
        <location evidence="1">Cell membrane</location>
        <topology evidence="1">Multi-pass membrane protein</topology>
    </subcellularLocation>
</comment>
<dbReference type="EMBL" id="KK852463">
    <property type="protein sequence ID" value="KDR23342.1"/>
    <property type="molecule type" value="Genomic_DNA"/>
</dbReference>
<keyword evidence="6" id="KW-0675">Receptor</keyword>
<dbReference type="Gene3D" id="3.40.190.10">
    <property type="entry name" value="Periplasmic binding protein-like II"/>
    <property type="match status" value="3"/>
</dbReference>
<dbReference type="InParanoid" id="A0A067RHR3"/>
<evidence type="ECO:0000256" key="5">
    <source>
        <dbReference type="ARBA" id="ARBA00023136"/>
    </source>
</evidence>
<reference evidence="10 11" key="1">
    <citation type="journal article" date="2014" name="Nat. Commun.">
        <title>Molecular traces of alternative social organization in a termite genome.</title>
        <authorList>
            <person name="Terrapon N."/>
            <person name="Li C."/>
            <person name="Robertson H.M."/>
            <person name="Ji L."/>
            <person name="Meng X."/>
            <person name="Booth W."/>
            <person name="Chen Z."/>
            <person name="Childers C.P."/>
            <person name="Glastad K.M."/>
            <person name="Gokhale K."/>
            <person name="Gowin J."/>
            <person name="Gronenberg W."/>
            <person name="Hermansen R.A."/>
            <person name="Hu H."/>
            <person name="Hunt B.G."/>
            <person name="Huylmans A.K."/>
            <person name="Khalil S.M."/>
            <person name="Mitchell R.D."/>
            <person name="Munoz-Torres M.C."/>
            <person name="Mustard J.A."/>
            <person name="Pan H."/>
            <person name="Reese J.T."/>
            <person name="Scharf M.E."/>
            <person name="Sun F."/>
            <person name="Vogel H."/>
            <person name="Xiao J."/>
            <person name="Yang W."/>
            <person name="Yang Z."/>
            <person name="Yang Z."/>
            <person name="Zhou J."/>
            <person name="Zhu J."/>
            <person name="Brent C.S."/>
            <person name="Elsik C.G."/>
            <person name="Goodisman M.A."/>
            <person name="Liberles D.A."/>
            <person name="Roe R.M."/>
            <person name="Vargo E.L."/>
            <person name="Vilcinskas A."/>
            <person name="Wang J."/>
            <person name="Bornberg-Bauer E."/>
            <person name="Korb J."/>
            <person name="Zhang G."/>
            <person name="Liebig J."/>
        </authorList>
    </citation>
    <scope>NUCLEOTIDE SEQUENCE [LARGE SCALE GENOMIC DNA]</scope>
    <source>
        <tissue evidence="10">Whole organism</tissue>
    </source>
</reference>
<accession>A0A067RHR3</accession>
<evidence type="ECO:0000313" key="10">
    <source>
        <dbReference type="EMBL" id="KDR23342.1"/>
    </source>
</evidence>
<dbReference type="eggNOG" id="KOG1052">
    <property type="taxonomic scope" value="Eukaryota"/>
</dbReference>
<evidence type="ECO:0000256" key="2">
    <source>
        <dbReference type="ARBA" id="ARBA00022475"/>
    </source>
</evidence>